<evidence type="ECO:0000256" key="1">
    <source>
        <dbReference type="SAM" id="MobiDB-lite"/>
    </source>
</evidence>
<evidence type="ECO:0000313" key="2">
    <source>
        <dbReference type="EMBL" id="CAJ0784568.1"/>
    </source>
</evidence>
<protein>
    <submittedName>
        <fullName evidence="2">Uncharacterized protein</fullName>
    </submittedName>
</protein>
<dbReference type="Proteomes" id="UP001189813">
    <property type="component" value="Unassembled WGS sequence"/>
</dbReference>
<accession>A0ABN9ILY6</accession>
<reference evidence="2 3" key="1">
    <citation type="submission" date="2023-07" db="EMBL/GenBank/DDBJ databases">
        <authorList>
            <person name="Peeters C."/>
        </authorList>
    </citation>
    <scope>NUCLEOTIDE SEQUENCE [LARGE SCALE GENOMIC DNA]</scope>
    <source>
        <strain evidence="2 3">LMG 19083</strain>
    </source>
</reference>
<feature type="region of interest" description="Disordered" evidence="1">
    <location>
        <begin position="1"/>
        <end position="21"/>
    </location>
</feature>
<organism evidence="2 3">
    <name type="scientific">Ralstonia psammae</name>
    <dbReference type="NCBI Taxonomy" id="3058598"/>
    <lineage>
        <taxon>Bacteria</taxon>
        <taxon>Pseudomonadati</taxon>
        <taxon>Pseudomonadota</taxon>
        <taxon>Betaproteobacteria</taxon>
        <taxon>Burkholderiales</taxon>
        <taxon>Burkholderiaceae</taxon>
        <taxon>Ralstonia</taxon>
    </lineage>
</organism>
<name>A0ABN9ILY6_9RALS</name>
<gene>
    <name evidence="2" type="ORF">LMG19083_01189</name>
</gene>
<feature type="compositionally biased region" description="Basic and acidic residues" evidence="1">
    <location>
        <begin position="1"/>
        <end position="11"/>
    </location>
</feature>
<evidence type="ECO:0000313" key="3">
    <source>
        <dbReference type="Proteomes" id="UP001189813"/>
    </source>
</evidence>
<proteinExistence type="predicted"/>
<keyword evidence="3" id="KW-1185">Reference proteome</keyword>
<sequence length="38" mass="4299">MLTEAKRDARGSHINPGARPGKWPFWLSIQTENPLIPL</sequence>
<comment type="caution">
    <text evidence="2">The sequence shown here is derived from an EMBL/GenBank/DDBJ whole genome shotgun (WGS) entry which is preliminary data.</text>
</comment>
<dbReference type="EMBL" id="CATZBU010000002">
    <property type="protein sequence ID" value="CAJ0784568.1"/>
    <property type="molecule type" value="Genomic_DNA"/>
</dbReference>